<dbReference type="AlphaFoldDB" id="A0A2P6SDH6"/>
<protein>
    <submittedName>
        <fullName evidence="1">Uncharacterized protein</fullName>
    </submittedName>
</protein>
<dbReference type="Proteomes" id="UP000238479">
    <property type="component" value="Chromosome 1"/>
</dbReference>
<keyword evidence="2" id="KW-1185">Reference proteome</keyword>
<evidence type="ECO:0000313" key="2">
    <source>
        <dbReference type="Proteomes" id="UP000238479"/>
    </source>
</evidence>
<reference evidence="1 2" key="1">
    <citation type="journal article" date="2018" name="Nat. Genet.">
        <title>The Rosa genome provides new insights in the design of modern roses.</title>
        <authorList>
            <person name="Bendahmane M."/>
        </authorList>
    </citation>
    <scope>NUCLEOTIDE SEQUENCE [LARGE SCALE GENOMIC DNA]</scope>
    <source>
        <strain evidence="2">cv. Old Blush</strain>
    </source>
</reference>
<organism evidence="1 2">
    <name type="scientific">Rosa chinensis</name>
    <name type="common">China rose</name>
    <dbReference type="NCBI Taxonomy" id="74649"/>
    <lineage>
        <taxon>Eukaryota</taxon>
        <taxon>Viridiplantae</taxon>
        <taxon>Streptophyta</taxon>
        <taxon>Embryophyta</taxon>
        <taxon>Tracheophyta</taxon>
        <taxon>Spermatophyta</taxon>
        <taxon>Magnoliopsida</taxon>
        <taxon>eudicotyledons</taxon>
        <taxon>Gunneridae</taxon>
        <taxon>Pentapetalae</taxon>
        <taxon>rosids</taxon>
        <taxon>fabids</taxon>
        <taxon>Rosales</taxon>
        <taxon>Rosaceae</taxon>
        <taxon>Rosoideae</taxon>
        <taxon>Rosoideae incertae sedis</taxon>
        <taxon>Rosa</taxon>
    </lineage>
</organism>
<comment type="caution">
    <text evidence="1">The sequence shown here is derived from an EMBL/GenBank/DDBJ whole genome shotgun (WGS) entry which is preliminary data.</text>
</comment>
<dbReference type="EMBL" id="PDCK01000039">
    <property type="protein sequence ID" value="PRQ56733.1"/>
    <property type="molecule type" value="Genomic_DNA"/>
</dbReference>
<gene>
    <name evidence="1" type="ORF">RchiOBHm_Chr1g0340551</name>
</gene>
<proteinExistence type="predicted"/>
<evidence type="ECO:0000313" key="1">
    <source>
        <dbReference type="EMBL" id="PRQ56733.1"/>
    </source>
</evidence>
<name>A0A2P6SDH6_ROSCH</name>
<sequence>MYQYLDFILPLITERITVAAFRSPSNHRTHQSLHLGALKTSFLHLRSPRWSHRIRLSLPP</sequence>
<dbReference type="Gramene" id="PRQ56733">
    <property type="protein sequence ID" value="PRQ56733"/>
    <property type="gene ID" value="RchiOBHm_Chr1g0340551"/>
</dbReference>
<accession>A0A2P6SDH6</accession>